<dbReference type="CDD" id="cd00212">
    <property type="entry name" value="PTS_IIB_glc"/>
    <property type="match status" value="1"/>
</dbReference>
<dbReference type="Proteomes" id="UP000184389">
    <property type="component" value="Unassembled WGS sequence"/>
</dbReference>
<name>A0A1M5T288_9FIRM</name>
<evidence type="ECO:0000256" key="10">
    <source>
        <dbReference type="ARBA" id="ARBA00023136"/>
    </source>
</evidence>
<evidence type="ECO:0000313" key="16">
    <source>
        <dbReference type="Proteomes" id="UP000184389"/>
    </source>
</evidence>
<keyword evidence="4" id="KW-0762">Sugar transport</keyword>
<dbReference type="GO" id="GO:0009401">
    <property type="term" value="P:phosphoenolpyruvate-dependent sugar phosphotransferase system"/>
    <property type="evidence" value="ECO:0007669"/>
    <property type="project" value="UniProtKB-KW"/>
</dbReference>
<feature type="transmembrane region" description="Helical" evidence="12">
    <location>
        <begin position="290"/>
        <end position="311"/>
    </location>
</feature>
<gene>
    <name evidence="15" type="ORF">SAMN02745180_00353</name>
</gene>
<keyword evidence="6" id="KW-0598">Phosphotransferase system</keyword>
<dbReference type="PANTHER" id="PTHR30009:SF4">
    <property type="entry name" value="PTS SYSTEM N-ACETYLGLUCOSAMINE-SPECIFIC EIICBA COMPONENT"/>
    <property type="match status" value="1"/>
</dbReference>
<dbReference type="Pfam" id="PF00367">
    <property type="entry name" value="PTS_EIIB"/>
    <property type="match status" value="1"/>
</dbReference>
<dbReference type="InterPro" id="IPR050429">
    <property type="entry name" value="PTS_Glucose_EIICBA"/>
</dbReference>
<dbReference type="InterPro" id="IPR003352">
    <property type="entry name" value="PTS_EIIC"/>
</dbReference>
<dbReference type="NCBIfam" id="TIGR00826">
    <property type="entry name" value="EIIB_glc"/>
    <property type="match status" value="1"/>
</dbReference>
<evidence type="ECO:0000256" key="5">
    <source>
        <dbReference type="ARBA" id="ARBA00022679"/>
    </source>
</evidence>
<feature type="transmembrane region" description="Helical" evidence="12">
    <location>
        <begin position="192"/>
        <end position="214"/>
    </location>
</feature>
<accession>A0A1M5T288</accession>
<keyword evidence="2" id="KW-0813">Transport</keyword>
<evidence type="ECO:0000256" key="3">
    <source>
        <dbReference type="ARBA" id="ARBA00022475"/>
    </source>
</evidence>
<dbReference type="InterPro" id="IPR001996">
    <property type="entry name" value="PTS_IIB_1"/>
</dbReference>
<dbReference type="PROSITE" id="PS51103">
    <property type="entry name" value="PTS_EIIC_TYPE_1"/>
    <property type="match status" value="1"/>
</dbReference>
<evidence type="ECO:0000256" key="8">
    <source>
        <dbReference type="ARBA" id="ARBA00022777"/>
    </source>
</evidence>
<evidence type="ECO:0000256" key="1">
    <source>
        <dbReference type="ARBA" id="ARBA00004651"/>
    </source>
</evidence>
<evidence type="ECO:0000259" key="14">
    <source>
        <dbReference type="PROSITE" id="PS51103"/>
    </source>
</evidence>
<dbReference type="GO" id="GO:0019866">
    <property type="term" value="C:organelle inner membrane"/>
    <property type="evidence" value="ECO:0007669"/>
    <property type="project" value="InterPro"/>
</dbReference>
<evidence type="ECO:0000256" key="12">
    <source>
        <dbReference type="SAM" id="Phobius"/>
    </source>
</evidence>
<feature type="domain" description="PTS EIIB type-1" evidence="13">
    <location>
        <begin position="389"/>
        <end position="466"/>
    </location>
</feature>
<evidence type="ECO:0000256" key="2">
    <source>
        <dbReference type="ARBA" id="ARBA00022448"/>
    </source>
</evidence>
<evidence type="ECO:0000256" key="9">
    <source>
        <dbReference type="ARBA" id="ARBA00022989"/>
    </source>
</evidence>
<dbReference type="EMBL" id="FQXR01000002">
    <property type="protein sequence ID" value="SHH44871.1"/>
    <property type="molecule type" value="Genomic_DNA"/>
</dbReference>
<dbReference type="GO" id="GO:0008982">
    <property type="term" value="F:protein-N(PI)-phosphohistidine-sugar phosphotransferase activity"/>
    <property type="evidence" value="ECO:0007669"/>
    <property type="project" value="InterPro"/>
</dbReference>
<feature type="transmembrane region" description="Helical" evidence="12">
    <location>
        <begin position="331"/>
        <end position="353"/>
    </location>
</feature>
<evidence type="ECO:0000256" key="7">
    <source>
        <dbReference type="ARBA" id="ARBA00022692"/>
    </source>
</evidence>
<dbReference type="InterPro" id="IPR036878">
    <property type="entry name" value="Glu_permease_IIB"/>
</dbReference>
<dbReference type="PROSITE" id="PS51098">
    <property type="entry name" value="PTS_EIIB_TYPE_1"/>
    <property type="match status" value="1"/>
</dbReference>
<dbReference type="NCBIfam" id="TIGR01998">
    <property type="entry name" value="PTS-II-BC-nag"/>
    <property type="match status" value="1"/>
</dbReference>
<keyword evidence="5" id="KW-0808">Transferase</keyword>
<keyword evidence="9 12" id="KW-1133">Transmembrane helix</keyword>
<dbReference type="GO" id="GO:0090563">
    <property type="term" value="F:protein-phosphocysteine-sugar phosphotransferase activity"/>
    <property type="evidence" value="ECO:0007669"/>
    <property type="project" value="TreeGrafter"/>
</dbReference>
<dbReference type="SUPFAM" id="SSF55604">
    <property type="entry name" value="Glucose permease domain IIB"/>
    <property type="match status" value="1"/>
</dbReference>
<feature type="transmembrane region" description="Helical" evidence="12">
    <location>
        <begin position="95"/>
        <end position="113"/>
    </location>
</feature>
<dbReference type="GO" id="GO:0015572">
    <property type="term" value="F:N-acetylglucosamine transmembrane transporter activity"/>
    <property type="evidence" value="ECO:0007669"/>
    <property type="project" value="InterPro"/>
</dbReference>
<dbReference type="InterPro" id="IPR013013">
    <property type="entry name" value="PTS_EIIC_1"/>
</dbReference>
<feature type="transmembrane region" description="Helical" evidence="12">
    <location>
        <begin position="56"/>
        <end position="83"/>
    </location>
</feature>
<evidence type="ECO:0000256" key="4">
    <source>
        <dbReference type="ARBA" id="ARBA00022597"/>
    </source>
</evidence>
<dbReference type="Gene3D" id="3.30.1360.60">
    <property type="entry name" value="Glucose permease domain IIB"/>
    <property type="match status" value="1"/>
</dbReference>
<keyword evidence="3" id="KW-1003">Cell membrane</keyword>
<keyword evidence="16" id="KW-1185">Reference proteome</keyword>
<organism evidence="15 16">
    <name type="scientific">Sporanaerobacter acetigenes DSM 13106</name>
    <dbReference type="NCBI Taxonomy" id="1123281"/>
    <lineage>
        <taxon>Bacteria</taxon>
        <taxon>Bacillati</taxon>
        <taxon>Bacillota</taxon>
        <taxon>Tissierellia</taxon>
        <taxon>Tissierellales</taxon>
        <taxon>Sporanaerobacteraceae</taxon>
        <taxon>Sporanaerobacter</taxon>
    </lineage>
</organism>
<evidence type="ECO:0000256" key="6">
    <source>
        <dbReference type="ARBA" id="ARBA00022683"/>
    </source>
</evidence>
<dbReference type="GO" id="GO:0015764">
    <property type="term" value="P:N-acetylglucosamine transport"/>
    <property type="evidence" value="ECO:0007669"/>
    <property type="project" value="TreeGrafter"/>
</dbReference>
<evidence type="ECO:0000313" key="15">
    <source>
        <dbReference type="EMBL" id="SHH44871.1"/>
    </source>
</evidence>
<comment type="subcellular location">
    <subcellularLocation>
        <location evidence="1">Cell membrane</location>
        <topology evidence="1">Multi-pass membrane protein</topology>
    </subcellularLocation>
</comment>
<keyword evidence="10 12" id="KW-0472">Membrane</keyword>
<dbReference type="STRING" id="1123281.SAMN02745180_00353"/>
<keyword evidence="7 12" id="KW-0812">Transmembrane</keyword>
<sequence>MKKLFFRLQRIGKALMLPIAVLPAAALLLRLGAEDLLNIPFVNQAGAAIFDNLALLFAIGVAVGLSFDNSGAAGLAGAVGYFVITRGTQTINPDINMGVLAGIIAGSVAGHSYNKFYDIKLPDFLGFFGGKRFVSIVTGGICIALAAIFGFIWPPIQNVIFKFGEWLTTSGSVGLGIYGICNQLLVPTGLHHIINSLVFFVFGSFTDAAGQLVTGDLSRFFAGDPTAGAFLGGFYPIFMFGMPAAALAMYNTAKKENKKEVGGVLLSSALTFALTGIGEPLLFSFCFASPLLYLIHSILTGSSLIVCNLLGIKHGFGFSAGLIDYVLNFGLATKAILIIPVGIAYFFIYYFVFKFFILKLDLKTPGREDFDLDDGGAAISTASSSISDSEKAQKYIEYLGGKENLEVVEACITRLRLKLKNPELIDEKGLKSLGSAGVLKVGSSIQVVVGTKAEQIAGDIKKEMKK</sequence>
<dbReference type="Pfam" id="PF02378">
    <property type="entry name" value="PTS_EIIC"/>
    <property type="match status" value="1"/>
</dbReference>
<dbReference type="PANTHER" id="PTHR30009">
    <property type="entry name" value="CYTOCHROME C-TYPE SYNTHESIS PROTEIN AND PTS TRANSMEMBRANE COMPONENT"/>
    <property type="match status" value="1"/>
</dbReference>
<feature type="transmembrane region" description="Helical" evidence="12">
    <location>
        <begin position="226"/>
        <end position="250"/>
    </location>
</feature>
<feature type="transmembrane region" description="Helical" evidence="12">
    <location>
        <begin position="133"/>
        <end position="154"/>
    </location>
</feature>
<dbReference type="AlphaFoldDB" id="A0A1M5T288"/>
<dbReference type="RefSeq" id="WP_072742800.1">
    <property type="nucleotide sequence ID" value="NZ_FQXR01000002.1"/>
</dbReference>
<keyword evidence="8" id="KW-0418">Kinase</keyword>
<dbReference type="OrthoDB" id="9764327at2"/>
<dbReference type="InterPro" id="IPR018113">
    <property type="entry name" value="PTrfase_EIIB_Cys"/>
</dbReference>
<evidence type="ECO:0000256" key="11">
    <source>
        <dbReference type="PROSITE-ProRule" id="PRU00421"/>
    </source>
</evidence>
<protein>
    <submittedName>
        <fullName evidence="15">PTS system N-acetylglucosamine-specific IIB component, Glc family (TC 4.A.1.1.7)/PTS system N-acetylglucosamine-specific IIC component, Glc family (TC 4.A.1.1.7)</fullName>
    </submittedName>
</protein>
<reference evidence="15 16" key="1">
    <citation type="submission" date="2016-11" db="EMBL/GenBank/DDBJ databases">
        <authorList>
            <person name="Jaros S."/>
            <person name="Januszkiewicz K."/>
            <person name="Wedrychowicz H."/>
        </authorList>
    </citation>
    <scope>NUCLEOTIDE SEQUENCE [LARGE SCALE GENOMIC DNA]</scope>
    <source>
        <strain evidence="15 16">DSM 13106</strain>
    </source>
</reference>
<feature type="transmembrane region" description="Helical" evidence="12">
    <location>
        <begin position="262"/>
        <end position="283"/>
    </location>
</feature>
<feature type="domain" description="PTS EIIC type-1" evidence="14">
    <location>
        <begin position="2"/>
        <end position="369"/>
    </location>
</feature>
<dbReference type="PROSITE" id="PS01035">
    <property type="entry name" value="PTS_EIIB_TYPE_1_CYS"/>
    <property type="match status" value="1"/>
</dbReference>
<evidence type="ECO:0000259" key="13">
    <source>
        <dbReference type="PROSITE" id="PS51098"/>
    </source>
</evidence>
<proteinExistence type="predicted"/>
<dbReference type="GO" id="GO:0016301">
    <property type="term" value="F:kinase activity"/>
    <property type="evidence" value="ECO:0007669"/>
    <property type="project" value="UniProtKB-KW"/>
</dbReference>
<feature type="active site" description="Phosphocysteine intermediate; for EIIB activity" evidence="11">
    <location>
        <position position="411"/>
    </location>
</feature>
<dbReference type="InterPro" id="IPR010974">
    <property type="entry name" value="PTS_IIBC_nag"/>
</dbReference>
<dbReference type="GO" id="GO:0005886">
    <property type="term" value="C:plasma membrane"/>
    <property type="evidence" value="ECO:0007669"/>
    <property type="project" value="UniProtKB-SubCell"/>
</dbReference>